<organism evidence="1 2">
    <name type="scientific">Kibdelosporangium lantanae</name>
    <dbReference type="NCBI Taxonomy" id="1497396"/>
    <lineage>
        <taxon>Bacteria</taxon>
        <taxon>Bacillati</taxon>
        <taxon>Actinomycetota</taxon>
        <taxon>Actinomycetes</taxon>
        <taxon>Pseudonocardiales</taxon>
        <taxon>Pseudonocardiaceae</taxon>
        <taxon>Kibdelosporangium</taxon>
    </lineage>
</organism>
<dbReference type="InterPro" id="IPR029058">
    <property type="entry name" value="AB_hydrolase_fold"/>
</dbReference>
<evidence type="ECO:0000313" key="2">
    <source>
        <dbReference type="Proteomes" id="UP001597045"/>
    </source>
</evidence>
<accession>A0ABW3MN41</accession>
<keyword evidence="2" id="KW-1185">Reference proteome</keyword>
<name>A0ABW3MN41_9PSEU</name>
<dbReference type="Gene3D" id="3.40.50.1820">
    <property type="entry name" value="alpha/beta hydrolase"/>
    <property type="match status" value="1"/>
</dbReference>
<comment type="caution">
    <text evidence="1">The sequence shown here is derived from an EMBL/GenBank/DDBJ whole genome shotgun (WGS) entry which is preliminary data.</text>
</comment>
<dbReference type="Proteomes" id="UP001597045">
    <property type="component" value="Unassembled WGS sequence"/>
</dbReference>
<protein>
    <recommendedName>
        <fullName evidence="3">Alpha/beta hydrolase</fullName>
    </recommendedName>
</protein>
<dbReference type="EMBL" id="JBHTIS010003253">
    <property type="protein sequence ID" value="MFD1050999.1"/>
    <property type="molecule type" value="Genomic_DNA"/>
</dbReference>
<dbReference type="SUPFAM" id="SSF53474">
    <property type="entry name" value="alpha/beta-Hydrolases"/>
    <property type="match status" value="1"/>
</dbReference>
<feature type="non-terminal residue" evidence="1">
    <location>
        <position position="1"/>
    </location>
</feature>
<proteinExistence type="predicted"/>
<reference evidence="2" key="1">
    <citation type="journal article" date="2019" name="Int. J. Syst. Evol. Microbiol.">
        <title>The Global Catalogue of Microorganisms (GCM) 10K type strain sequencing project: providing services to taxonomists for standard genome sequencing and annotation.</title>
        <authorList>
            <consortium name="The Broad Institute Genomics Platform"/>
            <consortium name="The Broad Institute Genome Sequencing Center for Infectious Disease"/>
            <person name="Wu L."/>
            <person name="Ma J."/>
        </authorList>
    </citation>
    <scope>NUCLEOTIDE SEQUENCE [LARGE SCALE GENOMIC DNA]</scope>
    <source>
        <strain evidence="2">JCM 31486</strain>
    </source>
</reference>
<evidence type="ECO:0008006" key="3">
    <source>
        <dbReference type="Google" id="ProtNLM"/>
    </source>
</evidence>
<evidence type="ECO:0000313" key="1">
    <source>
        <dbReference type="EMBL" id="MFD1050999.1"/>
    </source>
</evidence>
<sequence length="87" mass="9677">RSAVLDVMAGNAKDLLLHEPDRYPGDMALVVAGRSRKDWATPESWKPYVDGGIEVYEVDCEHQEMLDPGPAEQVAAVLTRLLDGERR</sequence>
<gene>
    <name evidence="1" type="ORF">ACFQ1S_38455</name>
</gene>